<dbReference type="SUPFAM" id="SSF48576">
    <property type="entry name" value="Terpenoid synthases"/>
    <property type="match status" value="1"/>
</dbReference>
<dbReference type="GO" id="GO:0008299">
    <property type="term" value="P:isoprenoid biosynthetic process"/>
    <property type="evidence" value="ECO:0007669"/>
    <property type="project" value="UniProtKB-KW"/>
</dbReference>
<accession>X0ZEG6</accession>
<keyword evidence="3" id="KW-0808">Transferase</keyword>
<dbReference type="GO" id="GO:0004659">
    <property type="term" value="F:prenyltransferase activity"/>
    <property type="evidence" value="ECO:0007669"/>
    <property type="project" value="InterPro"/>
</dbReference>
<dbReference type="AlphaFoldDB" id="X0ZEG6"/>
<dbReference type="NCBIfam" id="NF045485">
    <property type="entry name" value="FPPsyn"/>
    <property type="match status" value="1"/>
</dbReference>
<name>X0ZEG6_9ZZZZ</name>
<keyword evidence="4" id="KW-0479">Metal-binding</keyword>
<dbReference type="InterPro" id="IPR008949">
    <property type="entry name" value="Isoprenoid_synthase_dom_sf"/>
</dbReference>
<dbReference type="PROSITE" id="PS00723">
    <property type="entry name" value="POLYPRENYL_SYNTHASE_1"/>
    <property type="match status" value="1"/>
</dbReference>
<evidence type="ECO:0000256" key="2">
    <source>
        <dbReference type="ARBA" id="ARBA00006706"/>
    </source>
</evidence>
<gene>
    <name evidence="7" type="ORF">S01H4_15253</name>
</gene>
<dbReference type="GO" id="GO:0005737">
    <property type="term" value="C:cytoplasm"/>
    <property type="evidence" value="ECO:0007669"/>
    <property type="project" value="UniProtKB-ARBA"/>
</dbReference>
<keyword evidence="6" id="KW-0414">Isoprene biosynthesis</keyword>
<evidence type="ECO:0000256" key="6">
    <source>
        <dbReference type="ARBA" id="ARBA00023229"/>
    </source>
</evidence>
<comment type="cofactor">
    <cofactor evidence="1">
        <name>Mg(2+)</name>
        <dbReference type="ChEBI" id="CHEBI:18420"/>
    </cofactor>
</comment>
<evidence type="ECO:0000256" key="5">
    <source>
        <dbReference type="ARBA" id="ARBA00022842"/>
    </source>
</evidence>
<dbReference type="CDD" id="cd00685">
    <property type="entry name" value="Trans_IPPS_HT"/>
    <property type="match status" value="1"/>
</dbReference>
<dbReference type="GO" id="GO:0046872">
    <property type="term" value="F:metal ion binding"/>
    <property type="evidence" value="ECO:0007669"/>
    <property type="project" value="UniProtKB-KW"/>
</dbReference>
<dbReference type="SFLD" id="SFLDG01017">
    <property type="entry name" value="Polyprenyl_Transferase_Like"/>
    <property type="match status" value="1"/>
</dbReference>
<reference evidence="7" key="1">
    <citation type="journal article" date="2014" name="Front. Microbiol.">
        <title>High frequency of phylogenetically diverse reductive dehalogenase-homologous genes in deep subseafloor sedimentary metagenomes.</title>
        <authorList>
            <person name="Kawai M."/>
            <person name="Futagami T."/>
            <person name="Toyoda A."/>
            <person name="Takaki Y."/>
            <person name="Nishi S."/>
            <person name="Hori S."/>
            <person name="Arai W."/>
            <person name="Tsubouchi T."/>
            <person name="Morono Y."/>
            <person name="Uchiyama I."/>
            <person name="Ito T."/>
            <person name="Fujiyama A."/>
            <person name="Inagaki F."/>
            <person name="Takami H."/>
        </authorList>
    </citation>
    <scope>NUCLEOTIDE SEQUENCE</scope>
    <source>
        <strain evidence="7">Expedition CK06-06</strain>
    </source>
</reference>
<protein>
    <recommendedName>
        <fullName evidence="8">Geranyltranstransferase</fullName>
    </recommendedName>
</protein>
<dbReference type="FunFam" id="1.10.600.10:FF:000001">
    <property type="entry name" value="Geranylgeranyl diphosphate synthase"/>
    <property type="match status" value="1"/>
</dbReference>
<sequence length="282" mass="31035">MNFITYLQNRQKRVNDKLDELLLVAEEEIAGASKLHQAMRYSILNGGKRLRPIFVYATGETFNASLELLDTPACAIEFIHGFSLIHDDLPAMDNDDFRRGKPTCHKAFGEATAILAGDALQTLAYQIIAEKCCGATETKVAMAKVLAAESMRMVYGQVVDIDEPNDISQLENMYMLKTGALIRASIKLGALASGIINDAEKITQLEKFADCLGLAYQIQDDIFDIAETEGKNKITYPALVGVAASKAKIEALYQQAIAALQNLHVDSSLLFALAKYVMTRKY</sequence>
<keyword evidence="5" id="KW-0460">Magnesium</keyword>
<evidence type="ECO:0008006" key="8">
    <source>
        <dbReference type="Google" id="ProtNLM"/>
    </source>
</evidence>
<dbReference type="Gene3D" id="1.10.600.10">
    <property type="entry name" value="Farnesyl Diphosphate Synthase"/>
    <property type="match status" value="1"/>
</dbReference>
<evidence type="ECO:0000313" key="7">
    <source>
        <dbReference type="EMBL" id="GAG68015.1"/>
    </source>
</evidence>
<comment type="caution">
    <text evidence="7">The sequence shown here is derived from an EMBL/GenBank/DDBJ whole genome shotgun (WGS) entry which is preliminary data.</text>
</comment>
<proteinExistence type="inferred from homology"/>
<evidence type="ECO:0000256" key="1">
    <source>
        <dbReference type="ARBA" id="ARBA00001946"/>
    </source>
</evidence>
<dbReference type="PANTHER" id="PTHR43281:SF1">
    <property type="entry name" value="FARNESYL DIPHOSPHATE SYNTHASE"/>
    <property type="match status" value="1"/>
</dbReference>
<dbReference type="InterPro" id="IPR000092">
    <property type="entry name" value="Polyprenyl_synt"/>
</dbReference>
<dbReference type="InterPro" id="IPR033749">
    <property type="entry name" value="Polyprenyl_synt_CS"/>
</dbReference>
<dbReference type="EMBL" id="BART01006687">
    <property type="protein sequence ID" value="GAG68015.1"/>
    <property type="molecule type" value="Genomic_DNA"/>
</dbReference>
<dbReference type="InterPro" id="IPR053378">
    <property type="entry name" value="Prenyl_diphosphate_synthase"/>
</dbReference>
<dbReference type="PROSITE" id="PS00444">
    <property type="entry name" value="POLYPRENYL_SYNTHASE_2"/>
    <property type="match status" value="1"/>
</dbReference>
<evidence type="ECO:0000256" key="4">
    <source>
        <dbReference type="ARBA" id="ARBA00022723"/>
    </source>
</evidence>
<evidence type="ECO:0000256" key="3">
    <source>
        <dbReference type="ARBA" id="ARBA00022679"/>
    </source>
</evidence>
<dbReference type="SFLD" id="SFLDS00005">
    <property type="entry name" value="Isoprenoid_Synthase_Type_I"/>
    <property type="match status" value="1"/>
</dbReference>
<comment type="similarity">
    <text evidence="2">Belongs to the FPP/GGPP synthase family.</text>
</comment>
<dbReference type="PANTHER" id="PTHR43281">
    <property type="entry name" value="FARNESYL DIPHOSPHATE SYNTHASE"/>
    <property type="match status" value="1"/>
</dbReference>
<dbReference type="Pfam" id="PF00348">
    <property type="entry name" value="polyprenyl_synt"/>
    <property type="match status" value="1"/>
</dbReference>
<organism evidence="7">
    <name type="scientific">marine sediment metagenome</name>
    <dbReference type="NCBI Taxonomy" id="412755"/>
    <lineage>
        <taxon>unclassified sequences</taxon>
        <taxon>metagenomes</taxon>
        <taxon>ecological metagenomes</taxon>
    </lineage>
</organism>